<dbReference type="EMBL" id="JZWS03000022">
    <property type="protein sequence ID" value="MEW9492321.1"/>
    <property type="molecule type" value="Genomic_DNA"/>
</dbReference>
<reference evidence="1" key="1">
    <citation type="submission" date="2024-07" db="EMBL/GenBank/DDBJ databases">
        <title>Metagenome and Metagenome-Assembled Genomes of Archaea from a hot spring from the geothermal field of Los Azufres, Mexico.</title>
        <authorList>
            <person name="Marin-Paredes R."/>
            <person name="Martinez-Romero E."/>
            <person name="Servin-Garciduenas L.E."/>
        </authorList>
    </citation>
    <scope>NUCLEOTIDE SEQUENCE</scope>
    <source>
        <strain evidence="1">AZ1-454</strain>
    </source>
</reference>
<gene>
    <name evidence="1" type="ORF">TQ35_0009005</name>
</gene>
<name>A0ACC6TR18_9CREN</name>
<comment type="caution">
    <text evidence="1">The sequence shown here is derived from an EMBL/GenBank/DDBJ whole genome shotgun (WGS) entry which is preliminary data.</text>
</comment>
<protein>
    <submittedName>
        <fullName evidence="1">MFS transporter</fullName>
    </submittedName>
</protein>
<accession>A0ACC6TR18</accession>
<sequence length="393" mass="42076">MNSNVVLLLISRITRSLAAGALAVVVGLYLVHDVHLSLFQVGVIFGVGAFVTPLITFFLGLYSDKYGRKKLLMIALSFLPISVLILLLTANFYLLMISSALGGFGIAGGLVGGGVGATVAPMQTAILTENVPPRERTKVFSLFTVLSNYSGSAGALLAFLQNYREIFALTLALSLVSAIVVVPIKEMYRPRREVKATSEADKDVIKKFTLTGILNGVSQGFIVPFIPIIFSEVYKLPQGTIGAVVSVGGIVSATSMFLTPKLTEAMGFVKLIIATRSVSAVLVLLFPFLASPMLAMVDYVVFTTFRIIALPAQQALMMNLVGEGRRATATGSNQVGRLVPAAASTSLSGYLMKAVSLVIPFEVSFVATVVNSYLYYKYFRKVDKATTEVLIAE</sequence>
<evidence type="ECO:0000313" key="2">
    <source>
        <dbReference type="Proteomes" id="UP000053480"/>
    </source>
</evidence>
<proteinExistence type="predicted"/>
<dbReference type="Proteomes" id="UP000053480">
    <property type="component" value="Unassembled WGS sequence"/>
</dbReference>
<evidence type="ECO:0000313" key="1">
    <source>
        <dbReference type="EMBL" id="MEW9492321.1"/>
    </source>
</evidence>
<organism evidence="1 2">
    <name type="scientific">Candidatus Aramenus sulfurataquae</name>
    <dbReference type="NCBI Taxonomy" id="1326980"/>
    <lineage>
        <taxon>Archaea</taxon>
        <taxon>Thermoproteota</taxon>
        <taxon>Thermoprotei</taxon>
        <taxon>Sulfolobales</taxon>
        <taxon>Sulfolobaceae</taxon>
        <taxon>Candidatus Aramenus</taxon>
    </lineage>
</organism>